<dbReference type="SUPFAM" id="SSF51735">
    <property type="entry name" value="NAD(P)-binding Rossmann-fold domains"/>
    <property type="match status" value="1"/>
</dbReference>
<keyword evidence="3" id="KW-1185">Reference proteome</keyword>
<dbReference type="PANTHER" id="PTHR12126">
    <property type="entry name" value="NADH-UBIQUINONE OXIDOREDUCTASE 39 KDA SUBUNIT-RELATED"/>
    <property type="match status" value="1"/>
</dbReference>
<dbReference type="Proteomes" id="UP000567179">
    <property type="component" value="Unassembled WGS sequence"/>
</dbReference>
<evidence type="ECO:0000313" key="2">
    <source>
        <dbReference type="EMBL" id="KAF5312254.1"/>
    </source>
</evidence>
<dbReference type="Gene3D" id="3.40.50.720">
    <property type="entry name" value="NAD(P)-binding Rossmann-like Domain"/>
    <property type="match status" value="1"/>
</dbReference>
<reference evidence="2 3" key="1">
    <citation type="journal article" date="2020" name="ISME J.">
        <title>Uncovering the hidden diversity of litter-decomposition mechanisms in mushroom-forming fungi.</title>
        <authorList>
            <person name="Floudas D."/>
            <person name="Bentzer J."/>
            <person name="Ahren D."/>
            <person name="Johansson T."/>
            <person name="Persson P."/>
            <person name="Tunlid A."/>
        </authorList>
    </citation>
    <scope>NUCLEOTIDE SEQUENCE [LARGE SCALE GENOMIC DNA]</scope>
    <source>
        <strain evidence="2 3">CBS 101986</strain>
    </source>
</reference>
<gene>
    <name evidence="2" type="ORF">D9619_002949</name>
</gene>
<feature type="domain" description="NAD-dependent epimerase/dehydratase" evidence="1">
    <location>
        <begin position="7"/>
        <end position="205"/>
    </location>
</feature>
<organism evidence="2 3">
    <name type="scientific">Psilocybe cf. subviscida</name>
    <dbReference type="NCBI Taxonomy" id="2480587"/>
    <lineage>
        <taxon>Eukaryota</taxon>
        <taxon>Fungi</taxon>
        <taxon>Dikarya</taxon>
        <taxon>Basidiomycota</taxon>
        <taxon>Agaricomycotina</taxon>
        <taxon>Agaricomycetes</taxon>
        <taxon>Agaricomycetidae</taxon>
        <taxon>Agaricales</taxon>
        <taxon>Agaricineae</taxon>
        <taxon>Strophariaceae</taxon>
        <taxon>Psilocybe</taxon>
    </lineage>
</organism>
<protein>
    <recommendedName>
        <fullName evidence="1">NAD-dependent epimerase/dehydratase domain-containing protein</fullName>
    </recommendedName>
</protein>
<dbReference type="InterPro" id="IPR036291">
    <property type="entry name" value="NAD(P)-bd_dom_sf"/>
</dbReference>
<dbReference type="PANTHER" id="PTHR12126:SF11">
    <property type="entry name" value="NADH DEHYDROGENASE [UBIQUINONE] 1 ALPHA SUBCOMPLEX SUBUNIT 9, MITOCHONDRIAL"/>
    <property type="match status" value="1"/>
</dbReference>
<dbReference type="InterPro" id="IPR051207">
    <property type="entry name" value="ComplexI_NDUFA9_subunit"/>
</dbReference>
<evidence type="ECO:0000313" key="3">
    <source>
        <dbReference type="Proteomes" id="UP000567179"/>
    </source>
</evidence>
<dbReference type="EMBL" id="JAACJJ010000056">
    <property type="protein sequence ID" value="KAF5312254.1"/>
    <property type="molecule type" value="Genomic_DNA"/>
</dbReference>
<dbReference type="AlphaFoldDB" id="A0A8H5ETX8"/>
<dbReference type="OrthoDB" id="275457at2759"/>
<comment type="caution">
    <text evidence="2">The sequence shown here is derived from an EMBL/GenBank/DDBJ whole genome shotgun (WGS) entry which is preliminary data.</text>
</comment>
<name>A0A8H5ETX8_9AGAR</name>
<dbReference type="GO" id="GO:0044877">
    <property type="term" value="F:protein-containing complex binding"/>
    <property type="evidence" value="ECO:0007669"/>
    <property type="project" value="TreeGrafter"/>
</dbReference>
<evidence type="ECO:0000259" key="1">
    <source>
        <dbReference type="Pfam" id="PF01370"/>
    </source>
</evidence>
<accession>A0A8H5ETX8</accession>
<dbReference type="Pfam" id="PF01370">
    <property type="entry name" value="Epimerase"/>
    <property type="match status" value="1"/>
</dbReference>
<sequence>MSRKVVICGAGFLGRHIGQAIANSTHSNCSIQISSRHPQKIHDAIKPNVPPSRLLAPVSVDITKLATLEAAFQDASMVVSLVGIMHGTPAGFEAIQHQGAKNVAIVAKKAGAKLVHFSAIGADSTSSIPYVRTKGLAEQSVLSVDPKATIIRPSLVFGPEDDFFNRFARLASIMPFLPVFGGGVSKFQPVYVGDLARFVEVLSRDDKRTQGRFESNVIEAGGPQTFTYRELMQMVLDVTGRKRPILSLPFELGLLQGAILEKLPVNLFTVTRSQVEQLKSDNIVNPSMPSGHLSLADALSEAGLPPMYSVQDILPTYLR</sequence>
<dbReference type="InterPro" id="IPR001509">
    <property type="entry name" value="Epimerase_deHydtase"/>
</dbReference>
<proteinExistence type="predicted"/>
<dbReference type="CDD" id="cd05271">
    <property type="entry name" value="NDUFA9_like_SDR_a"/>
    <property type="match status" value="1"/>
</dbReference>
<dbReference type="GO" id="GO:0005739">
    <property type="term" value="C:mitochondrion"/>
    <property type="evidence" value="ECO:0007669"/>
    <property type="project" value="TreeGrafter"/>
</dbReference>